<feature type="transmembrane region" description="Helical" evidence="1">
    <location>
        <begin position="233"/>
        <end position="251"/>
    </location>
</feature>
<feature type="transmembrane region" description="Helical" evidence="1">
    <location>
        <begin position="308"/>
        <end position="324"/>
    </location>
</feature>
<dbReference type="InterPro" id="IPR050879">
    <property type="entry name" value="Acyltransferase_3"/>
</dbReference>
<feature type="transmembrane region" description="Helical" evidence="1">
    <location>
        <begin position="42"/>
        <end position="61"/>
    </location>
</feature>
<evidence type="ECO:0000256" key="1">
    <source>
        <dbReference type="SAM" id="Phobius"/>
    </source>
</evidence>
<feature type="transmembrane region" description="Helical" evidence="1">
    <location>
        <begin position="203"/>
        <end position="221"/>
    </location>
</feature>
<keyword evidence="3" id="KW-0012">Acyltransferase</keyword>
<feature type="transmembrane region" description="Helical" evidence="1">
    <location>
        <begin position="172"/>
        <end position="191"/>
    </location>
</feature>
<dbReference type="GO" id="GO:0000271">
    <property type="term" value="P:polysaccharide biosynthetic process"/>
    <property type="evidence" value="ECO:0007669"/>
    <property type="project" value="TreeGrafter"/>
</dbReference>
<feature type="transmembrane region" description="Helical" evidence="1">
    <location>
        <begin position="131"/>
        <end position="151"/>
    </location>
</feature>
<name>A0A1M5IR38_9FLAO</name>
<keyword evidence="3" id="KW-0378">Hydrolase</keyword>
<keyword evidence="3" id="KW-0808">Transferase</keyword>
<dbReference type="PANTHER" id="PTHR23028:SF53">
    <property type="entry name" value="ACYL_TRANSF_3 DOMAIN-CONTAINING PROTEIN"/>
    <property type="match status" value="1"/>
</dbReference>
<feature type="transmembrane region" description="Helical" evidence="1">
    <location>
        <begin position="330"/>
        <end position="349"/>
    </location>
</feature>
<accession>A0A1M5IR38</accession>
<feature type="domain" description="Acyltransferase 3" evidence="2">
    <location>
        <begin position="14"/>
        <end position="345"/>
    </location>
</feature>
<evidence type="ECO:0000313" key="3">
    <source>
        <dbReference type="EMBL" id="SHG30696.1"/>
    </source>
</evidence>
<feature type="transmembrane region" description="Helical" evidence="1">
    <location>
        <begin position="257"/>
        <end position="280"/>
    </location>
</feature>
<dbReference type="GO" id="GO:0016020">
    <property type="term" value="C:membrane"/>
    <property type="evidence" value="ECO:0007669"/>
    <property type="project" value="TreeGrafter"/>
</dbReference>
<dbReference type="GO" id="GO:0016747">
    <property type="term" value="F:acyltransferase activity, transferring groups other than amino-acyl groups"/>
    <property type="evidence" value="ECO:0007669"/>
    <property type="project" value="InterPro"/>
</dbReference>
<dbReference type="PANTHER" id="PTHR23028">
    <property type="entry name" value="ACETYLTRANSFERASE"/>
    <property type="match status" value="1"/>
</dbReference>
<dbReference type="Pfam" id="PF01757">
    <property type="entry name" value="Acyl_transf_3"/>
    <property type="match status" value="1"/>
</dbReference>
<dbReference type="EMBL" id="FQWB01000003">
    <property type="protein sequence ID" value="SHG30696.1"/>
    <property type="molecule type" value="Genomic_DNA"/>
</dbReference>
<proteinExistence type="predicted"/>
<keyword evidence="1" id="KW-1133">Transmembrane helix</keyword>
<dbReference type="Proteomes" id="UP000184516">
    <property type="component" value="Unassembled WGS sequence"/>
</dbReference>
<dbReference type="GO" id="GO:0016787">
    <property type="term" value="F:hydrolase activity"/>
    <property type="evidence" value="ECO:0007669"/>
    <property type="project" value="UniProtKB-KW"/>
</dbReference>
<feature type="transmembrane region" description="Helical" evidence="1">
    <location>
        <begin position="17"/>
        <end position="36"/>
    </location>
</feature>
<dbReference type="AlphaFoldDB" id="A0A1M5IR38"/>
<keyword evidence="1" id="KW-0472">Membrane</keyword>
<organism evidence="3 4">
    <name type="scientific">Flavobacterium fluvii</name>
    <dbReference type="NCBI Taxonomy" id="468056"/>
    <lineage>
        <taxon>Bacteria</taxon>
        <taxon>Pseudomonadati</taxon>
        <taxon>Bacteroidota</taxon>
        <taxon>Flavobacteriia</taxon>
        <taxon>Flavobacteriales</taxon>
        <taxon>Flavobacteriaceae</taxon>
        <taxon>Flavobacterium</taxon>
    </lineage>
</organism>
<sequence>MQEEVIEKKNRRRELDFLRGIAILLVLFRHQLLFSFLKQMGWIGVDLFFVLSGFLVSGLLFKEFQKFGVIDPKLFLIQRGFKIYPIYYLTYILYILAIIMEHNLKLKKVFFDLVFIQNYALGWGYGYPASWSLAVEEHFYFGLVLLLWLIFNKKLIRFNDFTENRFSAFEKLLLVALVCVFILRIISNIEFPNQMVRNTTMSHLRIDSLLAGVLISYWYHFKRNKLILYYSKYQKYLLVLSFFFISFTPFIEPIGSFFVKTIGFTMLYIAFGILILHFLLDSQINSRINRIFSTVLVSFISKIRFSSYSIYVIHSFVIYLVRLLNLDNRYLCFLLVSVVSIGTGFLMTYKVEKCFLNYRDQYFPSRAI</sequence>
<evidence type="ECO:0000313" key="4">
    <source>
        <dbReference type="Proteomes" id="UP000184516"/>
    </source>
</evidence>
<protein>
    <submittedName>
        <fullName evidence="3">Peptidoglycan/LPS O-acetylase OafA/YrhL, contains acyltransferase and SGNH-hydrolase domains</fullName>
    </submittedName>
</protein>
<dbReference type="InterPro" id="IPR002656">
    <property type="entry name" value="Acyl_transf_3_dom"/>
</dbReference>
<keyword evidence="4" id="KW-1185">Reference proteome</keyword>
<keyword evidence="1" id="KW-0812">Transmembrane</keyword>
<feature type="transmembrane region" description="Helical" evidence="1">
    <location>
        <begin position="81"/>
        <end position="100"/>
    </location>
</feature>
<gene>
    <name evidence="3" type="ORF">SAMN05443549_103202</name>
</gene>
<reference evidence="4" key="1">
    <citation type="submission" date="2016-11" db="EMBL/GenBank/DDBJ databases">
        <authorList>
            <person name="Varghese N."/>
            <person name="Submissions S."/>
        </authorList>
    </citation>
    <scope>NUCLEOTIDE SEQUENCE [LARGE SCALE GENOMIC DNA]</scope>
    <source>
        <strain evidence="4">DSM 19978</strain>
    </source>
</reference>
<evidence type="ECO:0000259" key="2">
    <source>
        <dbReference type="Pfam" id="PF01757"/>
    </source>
</evidence>
<dbReference type="STRING" id="468056.SAMN05443549_103202"/>